<accession>C7G9Y1</accession>
<organism evidence="1 2">
    <name type="scientific">Roseburia intestinalis L1-82</name>
    <dbReference type="NCBI Taxonomy" id="536231"/>
    <lineage>
        <taxon>Bacteria</taxon>
        <taxon>Bacillati</taxon>
        <taxon>Bacillota</taxon>
        <taxon>Clostridia</taxon>
        <taxon>Lachnospirales</taxon>
        <taxon>Lachnospiraceae</taxon>
        <taxon>Roseburia</taxon>
    </lineage>
</organism>
<sequence>MSTFMIQHQKMPILFSAIRQDIFKRIPIKEKSNVPCILNAFHSSSLCPP</sequence>
<dbReference type="Proteomes" id="UP000004828">
    <property type="component" value="Unassembled WGS sequence"/>
</dbReference>
<gene>
    <name evidence="1" type="ORF">ROSINTL182_06711</name>
</gene>
<evidence type="ECO:0000313" key="1">
    <source>
        <dbReference type="EMBL" id="EEV01377.1"/>
    </source>
</evidence>
<dbReference type="HOGENOM" id="CLU_3140250_0_0_9"/>
<dbReference type="EMBL" id="ABYJ02000076">
    <property type="protein sequence ID" value="EEV01377.1"/>
    <property type="molecule type" value="Genomic_DNA"/>
</dbReference>
<reference evidence="1 2" key="1">
    <citation type="submission" date="2009-08" db="EMBL/GenBank/DDBJ databases">
        <authorList>
            <person name="Weinstock G."/>
            <person name="Sodergren E."/>
            <person name="Clifton S."/>
            <person name="Fulton L."/>
            <person name="Fulton B."/>
            <person name="Courtney L."/>
            <person name="Fronick C."/>
            <person name="Harrison M."/>
            <person name="Strong C."/>
            <person name="Farmer C."/>
            <person name="Delahaunty K."/>
            <person name="Markovic C."/>
            <person name="Hall O."/>
            <person name="Minx P."/>
            <person name="Tomlinson C."/>
            <person name="Mitreva M."/>
            <person name="Nelson J."/>
            <person name="Hou S."/>
            <person name="Wollam A."/>
            <person name="Pepin K.H."/>
            <person name="Johnson M."/>
            <person name="Bhonagiri V."/>
            <person name="Nash W.E."/>
            <person name="Warren W."/>
            <person name="Chinwalla A."/>
            <person name="Mardis E.R."/>
            <person name="Wilson R.K."/>
        </authorList>
    </citation>
    <scope>NUCLEOTIDE SEQUENCE [LARGE SCALE GENOMIC DNA]</scope>
    <source>
        <strain evidence="1 2">L1-82</strain>
    </source>
</reference>
<name>C7G9Y1_9FIRM</name>
<protein>
    <submittedName>
        <fullName evidence="1">Uncharacterized protein</fullName>
    </submittedName>
</protein>
<evidence type="ECO:0000313" key="2">
    <source>
        <dbReference type="Proteomes" id="UP000004828"/>
    </source>
</evidence>
<dbReference type="AlphaFoldDB" id="C7G9Y1"/>
<comment type="caution">
    <text evidence="1">The sequence shown here is derived from an EMBL/GenBank/DDBJ whole genome shotgun (WGS) entry which is preliminary data.</text>
</comment>
<proteinExistence type="predicted"/>